<dbReference type="InterPro" id="IPR002181">
    <property type="entry name" value="Fibrinogen_a/b/g_C_dom"/>
</dbReference>
<dbReference type="PROSITE" id="PS51406">
    <property type="entry name" value="FIBRINOGEN_C_2"/>
    <property type="match status" value="1"/>
</dbReference>
<dbReference type="GeneID" id="106062572"/>
<dbReference type="CDD" id="cd00087">
    <property type="entry name" value="FReD"/>
    <property type="match status" value="1"/>
</dbReference>
<dbReference type="OMA" id="NENIHHI"/>
<name>A0A9W2YEI5_BIOGL</name>
<evidence type="ECO:0000313" key="3">
    <source>
        <dbReference type="RefSeq" id="XP_055861050.1"/>
    </source>
</evidence>
<dbReference type="SMART" id="SM00186">
    <property type="entry name" value="FBG"/>
    <property type="match status" value="1"/>
</dbReference>
<dbReference type="OrthoDB" id="6114955at2759"/>
<dbReference type="SUPFAM" id="SSF56496">
    <property type="entry name" value="Fibrinogen C-terminal domain-like"/>
    <property type="match status" value="1"/>
</dbReference>
<dbReference type="Proteomes" id="UP001165740">
    <property type="component" value="Chromosome 11"/>
</dbReference>
<dbReference type="InterPro" id="IPR036056">
    <property type="entry name" value="Fibrinogen-like_C"/>
</dbReference>
<organism evidence="2 3">
    <name type="scientific">Biomphalaria glabrata</name>
    <name type="common">Bloodfluke planorb</name>
    <name type="synonym">Freshwater snail</name>
    <dbReference type="NCBI Taxonomy" id="6526"/>
    <lineage>
        <taxon>Eukaryota</taxon>
        <taxon>Metazoa</taxon>
        <taxon>Spiralia</taxon>
        <taxon>Lophotrochozoa</taxon>
        <taxon>Mollusca</taxon>
        <taxon>Gastropoda</taxon>
        <taxon>Heterobranchia</taxon>
        <taxon>Euthyneura</taxon>
        <taxon>Panpulmonata</taxon>
        <taxon>Hygrophila</taxon>
        <taxon>Lymnaeoidea</taxon>
        <taxon>Planorbidae</taxon>
        <taxon>Biomphalaria</taxon>
    </lineage>
</organism>
<dbReference type="InterPro" id="IPR014716">
    <property type="entry name" value="Fibrinogen_a/b/g_C_1"/>
</dbReference>
<gene>
    <name evidence="3" type="primary">LOC106062572</name>
</gene>
<proteinExistence type="predicted"/>
<dbReference type="Pfam" id="PF00147">
    <property type="entry name" value="Fibrinogen_C"/>
    <property type="match status" value="1"/>
</dbReference>
<dbReference type="RefSeq" id="XP_055861050.1">
    <property type="nucleotide sequence ID" value="XM_056005075.1"/>
</dbReference>
<evidence type="ECO:0000259" key="1">
    <source>
        <dbReference type="PROSITE" id="PS51406"/>
    </source>
</evidence>
<protein>
    <submittedName>
        <fullName evidence="3">Ficolin-2-like</fullName>
    </submittedName>
</protein>
<dbReference type="InterPro" id="IPR050373">
    <property type="entry name" value="Fibrinogen_C-term_domain"/>
</dbReference>
<dbReference type="Gene3D" id="3.90.215.10">
    <property type="entry name" value="Gamma Fibrinogen, chain A, domain 1"/>
    <property type="match status" value="1"/>
</dbReference>
<reference evidence="3" key="1">
    <citation type="submission" date="2025-08" db="UniProtKB">
        <authorList>
            <consortium name="RefSeq"/>
        </authorList>
    </citation>
    <scope>IDENTIFICATION</scope>
</reference>
<sequence>MKCYIDDQYQPEAPRNRTSGFHPDSCNNVVDNIYSKAIVVLSSGLEVMCDTETEGGGWLVIQRRFNGELNFYRGWQDYKKGFGDYVNGEFYLGNENIHHITTNGTYELRIDFDYNNSKYYAKYSRFYLYGENDGYKLHVSGYTGNAGDSFSYHNNMKFTTYDKDFDEYGPNNCAVMYKGGWWYKACHEVNFNGIWNSKEYGLGVNWKATTGFYNSATRTEIKIRKNK</sequence>
<accession>A0A9W2YEI5</accession>
<feature type="domain" description="Fibrinogen C-terminal" evidence="1">
    <location>
        <begin position="17"/>
        <end position="227"/>
    </location>
</feature>
<dbReference type="PANTHER" id="PTHR19143">
    <property type="entry name" value="FIBRINOGEN/TENASCIN/ANGIOPOEITIN"/>
    <property type="match status" value="1"/>
</dbReference>
<evidence type="ECO:0000313" key="2">
    <source>
        <dbReference type="Proteomes" id="UP001165740"/>
    </source>
</evidence>
<dbReference type="GO" id="GO:0005615">
    <property type="term" value="C:extracellular space"/>
    <property type="evidence" value="ECO:0007669"/>
    <property type="project" value="TreeGrafter"/>
</dbReference>
<dbReference type="AlphaFoldDB" id="A0A9W2YEI5"/>
<keyword evidence="2" id="KW-1185">Reference proteome</keyword>